<organism evidence="3 4">
    <name type="scientific">Electrophorus voltai</name>
    <dbReference type="NCBI Taxonomy" id="2609070"/>
    <lineage>
        <taxon>Eukaryota</taxon>
        <taxon>Metazoa</taxon>
        <taxon>Chordata</taxon>
        <taxon>Craniata</taxon>
        <taxon>Vertebrata</taxon>
        <taxon>Euteleostomi</taxon>
        <taxon>Actinopterygii</taxon>
        <taxon>Neopterygii</taxon>
        <taxon>Teleostei</taxon>
        <taxon>Ostariophysi</taxon>
        <taxon>Gymnotiformes</taxon>
        <taxon>Gymnotoidei</taxon>
        <taxon>Gymnotidae</taxon>
        <taxon>Electrophorus</taxon>
    </lineage>
</organism>
<dbReference type="Proteomes" id="UP001239994">
    <property type="component" value="Unassembled WGS sequence"/>
</dbReference>
<comment type="caution">
    <text evidence="3">The sequence shown here is derived from an EMBL/GenBank/DDBJ whole genome shotgun (WGS) entry which is preliminary data.</text>
</comment>
<feature type="region of interest" description="Disordered" evidence="1">
    <location>
        <begin position="20"/>
        <end position="47"/>
    </location>
</feature>
<evidence type="ECO:0000313" key="3">
    <source>
        <dbReference type="EMBL" id="KAK1802657.1"/>
    </source>
</evidence>
<sequence>MMDKSKAFTLTQVVQPEKGCCSAESYGDQPDYENRRSEVDSTGSYNPCLDDYGVYADYGEKGECSDISLRSDMGSDREQDTPMEVEEDSHRDLPSHSDAKGPENDALPTPKAPPWARHPTAHASTTKSREGLQPNRQAELTCRKEANTLDKVVDHNILFDCLLEKHLSLHHKLTGAGLHTRAWQVLDVDRVYNMVTETLTCTECSSTYVSWSQTVLQQLDLTHRSEFRVILTQKYACDIGVVWLLREQGLGDNPTRVLKQLRDNHTEEWLHRVTRFTTQCVDFLHHPSLLPTVFPEPPEPAVVPSFKWLQVVYSQDILTRLDEIKAKITSTYGAILKLESTKKVAKKLDGMVSGMALWLTSGQRAGSGTCTNSFNFQIYLLEGLHRWNQDRAAVSLSSGPLALHSYSDNMVHYVNQNYEKLFGRKLVPKFCSPACYTGEFLGVQYLFQQTGQALQDMNPDSEETAKLIEEFDLEEERAEEEGFCDVQDPTVMNMEVL</sequence>
<dbReference type="PANTHER" id="PTHR24401">
    <property type="entry name" value="SI:CH211-243P7.3-RELATED"/>
    <property type="match status" value="1"/>
</dbReference>
<feature type="region of interest" description="Disordered" evidence="1">
    <location>
        <begin position="65"/>
        <end position="137"/>
    </location>
</feature>
<keyword evidence="4" id="KW-1185">Reference proteome</keyword>
<dbReference type="EMBL" id="JAROKS010000006">
    <property type="protein sequence ID" value="KAK1802657.1"/>
    <property type="molecule type" value="Genomic_DNA"/>
</dbReference>
<proteinExistence type="predicted"/>
<dbReference type="InterPro" id="IPR046616">
    <property type="entry name" value="DUF6729"/>
</dbReference>
<dbReference type="Pfam" id="PF20499">
    <property type="entry name" value="DUF6729"/>
    <property type="match status" value="1"/>
</dbReference>
<accession>A0AAD8ZP31</accession>
<dbReference type="AlphaFoldDB" id="A0AAD8ZP31"/>
<evidence type="ECO:0000256" key="1">
    <source>
        <dbReference type="SAM" id="MobiDB-lite"/>
    </source>
</evidence>
<name>A0AAD8ZP31_9TELE</name>
<evidence type="ECO:0000313" key="4">
    <source>
        <dbReference type="Proteomes" id="UP001239994"/>
    </source>
</evidence>
<dbReference type="PANTHER" id="PTHR24401:SF29">
    <property type="entry name" value="SI:CH211-243P7.3-RELATED"/>
    <property type="match status" value="1"/>
</dbReference>
<gene>
    <name evidence="3" type="ORF">P4O66_004171</name>
</gene>
<evidence type="ECO:0000259" key="2">
    <source>
        <dbReference type="Pfam" id="PF20499"/>
    </source>
</evidence>
<reference evidence="3" key="1">
    <citation type="submission" date="2023-03" db="EMBL/GenBank/DDBJ databases">
        <title>Electrophorus voltai genome.</title>
        <authorList>
            <person name="Bian C."/>
        </authorList>
    </citation>
    <scope>NUCLEOTIDE SEQUENCE</scope>
    <source>
        <strain evidence="3">CB-2022</strain>
        <tissue evidence="3">Muscle</tissue>
    </source>
</reference>
<feature type="compositionally biased region" description="Basic and acidic residues" evidence="1">
    <location>
        <begin position="88"/>
        <end position="103"/>
    </location>
</feature>
<feature type="domain" description="DUF6729" evidence="2">
    <location>
        <begin position="169"/>
        <end position="318"/>
    </location>
</feature>
<protein>
    <recommendedName>
        <fullName evidence="2">DUF6729 domain-containing protein</fullName>
    </recommendedName>
</protein>